<dbReference type="PANTHER" id="PTHR30537:SF3">
    <property type="entry name" value="TRANSCRIPTIONAL REGULATORY PROTEIN"/>
    <property type="match status" value="1"/>
</dbReference>
<dbReference type="GO" id="GO:0043565">
    <property type="term" value="F:sequence-specific DNA binding"/>
    <property type="evidence" value="ECO:0007669"/>
    <property type="project" value="TreeGrafter"/>
</dbReference>
<dbReference type="InterPro" id="IPR036388">
    <property type="entry name" value="WH-like_DNA-bd_sf"/>
</dbReference>
<dbReference type="RefSeq" id="WP_119829224.1">
    <property type="nucleotide sequence ID" value="NZ_QYUL01000001.1"/>
</dbReference>
<dbReference type="AlphaFoldDB" id="A0A418W0N3"/>
<dbReference type="PANTHER" id="PTHR30537">
    <property type="entry name" value="HTH-TYPE TRANSCRIPTIONAL REGULATOR"/>
    <property type="match status" value="1"/>
</dbReference>
<dbReference type="PROSITE" id="PS50931">
    <property type="entry name" value="HTH_LYSR"/>
    <property type="match status" value="1"/>
</dbReference>
<evidence type="ECO:0000259" key="5">
    <source>
        <dbReference type="PROSITE" id="PS50931"/>
    </source>
</evidence>
<gene>
    <name evidence="6" type="ORF">D3877_02750</name>
</gene>
<dbReference type="Gene3D" id="1.10.10.10">
    <property type="entry name" value="Winged helix-like DNA-binding domain superfamily/Winged helix DNA-binding domain"/>
    <property type="match status" value="1"/>
</dbReference>
<keyword evidence="7" id="KW-1185">Reference proteome</keyword>
<accession>A0A418W0N3</accession>
<sequence>MTGLNWDDVRVLLALARGGSLSASARALGVDHSTVARRVAALESELGVKLFDRLPRGYVPTAEGEDIAELAGRVEDAVLALERHARGQAGEPAGTVRLSAPPVFASHFLALRLARLRQTLPKLVVELVGDARRVSLTRREADLAIRLDDPEDDGLVARRLGAMGYGLYATPAYRDRRAPADWEFIGYDDSMDHVPQQRWLRAAAAGRPFAFRANDLASLHAAARADAGVAAIPHFLGRSDPALVAIPTDSEPEPRALWLLVHRDLRRSARVRAVMDAVIAIMNAERDLIGG</sequence>
<reference evidence="6 7" key="1">
    <citation type="submission" date="2018-09" db="EMBL/GenBank/DDBJ databases">
        <authorList>
            <person name="Zhu H."/>
        </authorList>
    </citation>
    <scope>NUCLEOTIDE SEQUENCE [LARGE SCALE GENOMIC DNA]</scope>
    <source>
        <strain evidence="6 7">K2W22B-5</strain>
    </source>
</reference>
<feature type="domain" description="HTH lysR-type" evidence="5">
    <location>
        <begin position="4"/>
        <end position="61"/>
    </location>
</feature>
<dbReference type="OrthoDB" id="7333438at2"/>
<dbReference type="EMBL" id="QYUL01000001">
    <property type="protein sequence ID" value="RJF83586.1"/>
    <property type="molecule type" value="Genomic_DNA"/>
</dbReference>
<organism evidence="6 7">
    <name type="scientific">Azospirillum cavernae</name>
    <dbReference type="NCBI Taxonomy" id="2320860"/>
    <lineage>
        <taxon>Bacteria</taxon>
        <taxon>Pseudomonadati</taxon>
        <taxon>Pseudomonadota</taxon>
        <taxon>Alphaproteobacteria</taxon>
        <taxon>Rhodospirillales</taxon>
        <taxon>Azospirillaceae</taxon>
        <taxon>Azospirillum</taxon>
    </lineage>
</organism>
<dbReference type="Proteomes" id="UP000283458">
    <property type="component" value="Unassembled WGS sequence"/>
</dbReference>
<protein>
    <submittedName>
        <fullName evidence="6">LysR family transcriptional regulator</fullName>
    </submittedName>
</protein>
<keyword evidence="3" id="KW-0238">DNA-binding</keyword>
<dbReference type="Gene3D" id="3.40.190.290">
    <property type="match status" value="1"/>
</dbReference>
<name>A0A418W0N3_9PROT</name>
<proteinExistence type="inferred from homology"/>
<evidence type="ECO:0000256" key="1">
    <source>
        <dbReference type="ARBA" id="ARBA00009437"/>
    </source>
</evidence>
<dbReference type="GO" id="GO:0006351">
    <property type="term" value="P:DNA-templated transcription"/>
    <property type="evidence" value="ECO:0007669"/>
    <property type="project" value="TreeGrafter"/>
</dbReference>
<keyword evidence="4" id="KW-0804">Transcription</keyword>
<evidence type="ECO:0000313" key="6">
    <source>
        <dbReference type="EMBL" id="RJF83586.1"/>
    </source>
</evidence>
<dbReference type="InterPro" id="IPR000847">
    <property type="entry name" value="LysR_HTH_N"/>
</dbReference>
<dbReference type="InterPro" id="IPR005119">
    <property type="entry name" value="LysR_subst-bd"/>
</dbReference>
<comment type="similarity">
    <text evidence="1">Belongs to the LysR transcriptional regulatory family.</text>
</comment>
<evidence type="ECO:0000256" key="3">
    <source>
        <dbReference type="ARBA" id="ARBA00023125"/>
    </source>
</evidence>
<dbReference type="InterPro" id="IPR058163">
    <property type="entry name" value="LysR-type_TF_proteobact-type"/>
</dbReference>
<dbReference type="GO" id="GO:0003700">
    <property type="term" value="F:DNA-binding transcription factor activity"/>
    <property type="evidence" value="ECO:0007669"/>
    <property type="project" value="InterPro"/>
</dbReference>
<evidence type="ECO:0000256" key="4">
    <source>
        <dbReference type="ARBA" id="ARBA00023163"/>
    </source>
</evidence>
<comment type="caution">
    <text evidence="6">The sequence shown here is derived from an EMBL/GenBank/DDBJ whole genome shotgun (WGS) entry which is preliminary data.</text>
</comment>
<dbReference type="InterPro" id="IPR036390">
    <property type="entry name" value="WH_DNA-bd_sf"/>
</dbReference>
<evidence type="ECO:0000313" key="7">
    <source>
        <dbReference type="Proteomes" id="UP000283458"/>
    </source>
</evidence>
<evidence type="ECO:0000256" key="2">
    <source>
        <dbReference type="ARBA" id="ARBA00023015"/>
    </source>
</evidence>
<dbReference type="Pfam" id="PF03466">
    <property type="entry name" value="LysR_substrate"/>
    <property type="match status" value="1"/>
</dbReference>
<dbReference type="Pfam" id="PF00126">
    <property type="entry name" value="HTH_1"/>
    <property type="match status" value="1"/>
</dbReference>
<dbReference type="SUPFAM" id="SSF46785">
    <property type="entry name" value="Winged helix' DNA-binding domain"/>
    <property type="match status" value="1"/>
</dbReference>
<keyword evidence="2" id="KW-0805">Transcription regulation</keyword>
<dbReference type="SUPFAM" id="SSF53850">
    <property type="entry name" value="Periplasmic binding protein-like II"/>
    <property type="match status" value="1"/>
</dbReference>